<evidence type="ECO:0000313" key="1">
    <source>
        <dbReference type="EMBL" id="GBO39631.1"/>
    </source>
</evidence>
<keyword evidence="3" id="KW-1185">Reference proteome</keyword>
<dbReference type="Proteomes" id="UP000499080">
    <property type="component" value="Unassembled WGS sequence"/>
</dbReference>
<dbReference type="AlphaFoldDB" id="A0A4Y2WR83"/>
<dbReference type="EMBL" id="BGPR01064702">
    <property type="protein sequence ID" value="GBO39635.1"/>
    <property type="molecule type" value="Genomic_DNA"/>
</dbReference>
<name>A0A4Y2WR83_ARAVE</name>
<protein>
    <submittedName>
        <fullName evidence="1">Uncharacterized protein</fullName>
    </submittedName>
</protein>
<proteinExistence type="predicted"/>
<evidence type="ECO:0000313" key="2">
    <source>
        <dbReference type="EMBL" id="GBO39635.1"/>
    </source>
</evidence>
<dbReference type="EMBL" id="BGPR01064696">
    <property type="protein sequence ID" value="GBO39631.1"/>
    <property type="molecule type" value="Genomic_DNA"/>
</dbReference>
<sequence>MTAASDWQPAFLKSKESLPFRTSQLNRLSRVTSFNRSNVVIFFTNFASVHDRFKFWGQDIYSVNDWGDKGSESKEYNCQKRYKTDWISDICREKHCGNHGSCCWC</sequence>
<organism evidence="1 3">
    <name type="scientific">Araneus ventricosus</name>
    <name type="common">Orbweaver spider</name>
    <name type="synonym">Epeira ventricosa</name>
    <dbReference type="NCBI Taxonomy" id="182803"/>
    <lineage>
        <taxon>Eukaryota</taxon>
        <taxon>Metazoa</taxon>
        <taxon>Ecdysozoa</taxon>
        <taxon>Arthropoda</taxon>
        <taxon>Chelicerata</taxon>
        <taxon>Arachnida</taxon>
        <taxon>Araneae</taxon>
        <taxon>Araneomorphae</taxon>
        <taxon>Entelegynae</taxon>
        <taxon>Araneoidea</taxon>
        <taxon>Araneidae</taxon>
        <taxon>Araneus</taxon>
    </lineage>
</organism>
<reference evidence="1 3" key="1">
    <citation type="journal article" date="2019" name="Sci. Rep.">
        <title>Orb-weaving spider Araneus ventricosus genome elucidates the spidroin gene catalogue.</title>
        <authorList>
            <person name="Kono N."/>
            <person name="Nakamura H."/>
            <person name="Ohtoshi R."/>
            <person name="Moran D.A.P."/>
            <person name="Shinohara A."/>
            <person name="Yoshida Y."/>
            <person name="Fujiwara M."/>
            <person name="Mori M."/>
            <person name="Tomita M."/>
            <person name="Arakawa K."/>
        </authorList>
    </citation>
    <scope>NUCLEOTIDE SEQUENCE [LARGE SCALE GENOMIC DNA]</scope>
</reference>
<accession>A0A4Y2WR83</accession>
<comment type="caution">
    <text evidence="1">The sequence shown here is derived from an EMBL/GenBank/DDBJ whole genome shotgun (WGS) entry which is preliminary data.</text>
</comment>
<gene>
    <name evidence="2" type="ORF">AVEN_178244_1</name>
    <name evidence="1" type="ORF">AVEN_8862_1</name>
</gene>
<evidence type="ECO:0000313" key="3">
    <source>
        <dbReference type="Proteomes" id="UP000499080"/>
    </source>
</evidence>